<feature type="non-terminal residue" evidence="1">
    <location>
        <position position="1"/>
    </location>
</feature>
<proteinExistence type="predicted"/>
<keyword evidence="2" id="KW-1185">Reference proteome</keyword>
<protein>
    <submittedName>
        <fullName evidence="1">8685_t:CDS:1</fullName>
    </submittedName>
</protein>
<accession>A0A9N9J504</accession>
<organism evidence="1 2">
    <name type="scientific">Cetraspora pellucida</name>
    <dbReference type="NCBI Taxonomy" id="1433469"/>
    <lineage>
        <taxon>Eukaryota</taxon>
        <taxon>Fungi</taxon>
        <taxon>Fungi incertae sedis</taxon>
        <taxon>Mucoromycota</taxon>
        <taxon>Glomeromycotina</taxon>
        <taxon>Glomeromycetes</taxon>
        <taxon>Diversisporales</taxon>
        <taxon>Gigasporaceae</taxon>
        <taxon>Cetraspora</taxon>
    </lineage>
</organism>
<name>A0A9N9J504_9GLOM</name>
<reference evidence="1" key="1">
    <citation type="submission" date="2021-06" db="EMBL/GenBank/DDBJ databases">
        <authorList>
            <person name="Kallberg Y."/>
            <person name="Tangrot J."/>
            <person name="Rosling A."/>
        </authorList>
    </citation>
    <scope>NUCLEOTIDE SEQUENCE</scope>
    <source>
        <strain evidence="1">FL966</strain>
    </source>
</reference>
<comment type="caution">
    <text evidence="1">The sequence shown here is derived from an EMBL/GenBank/DDBJ whole genome shotgun (WGS) entry which is preliminary data.</text>
</comment>
<dbReference type="EMBL" id="CAJVQA010020176">
    <property type="protein sequence ID" value="CAG8762363.1"/>
    <property type="molecule type" value="Genomic_DNA"/>
</dbReference>
<dbReference type="Proteomes" id="UP000789759">
    <property type="component" value="Unassembled WGS sequence"/>
</dbReference>
<gene>
    <name evidence="1" type="ORF">CPELLU_LOCUS15385</name>
</gene>
<evidence type="ECO:0000313" key="2">
    <source>
        <dbReference type="Proteomes" id="UP000789759"/>
    </source>
</evidence>
<evidence type="ECO:0000313" key="1">
    <source>
        <dbReference type="EMBL" id="CAG8762363.1"/>
    </source>
</evidence>
<dbReference type="AlphaFoldDB" id="A0A9N9J504"/>
<dbReference type="PANTHER" id="PTHR35871">
    <property type="entry name" value="EXPRESSED PROTEIN"/>
    <property type="match status" value="1"/>
</dbReference>
<sequence>AANNYYNDNNVLKNYDNESLFAHNELIEIENDNAEGFAKTLLNAATTFYYESDSNKFYKTAKEDIEVELSNDGWLDEVDEDDTRGLLEDKIETSNWYKKIQTALENITLDIKNKNVNSEVWINEVILPGLRFVLLPTISLNTAKNYLKELGYIYKRVKKFEYRMPVFSDEDMEVEIWPDSSIPEGEQPLRKKGEGYSIHVSKFLTNKSEDLIEQVFNCAISIFEACFLRCQALFAFDNAKSYTTYTSDAFVAKNMNLSSAGKQEKMHSTSYFHKGIKND</sequence>
<dbReference type="OrthoDB" id="10044727at2759"/>
<dbReference type="PANTHER" id="PTHR35871:SF1">
    <property type="entry name" value="CXC1-LIKE CYSTEINE CLUSTER ASSOCIATED WITH KDZ TRANSPOSASES DOMAIN-CONTAINING PROTEIN"/>
    <property type="match status" value="1"/>
</dbReference>